<reference evidence="10" key="1">
    <citation type="submission" date="2016-01" db="EMBL/GenBank/DDBJ databases">
        <authorList>
            <person name="Mitreva M."/>
            <person name="Pepin K.H."/>
            <person name="Mihindukulasuriya K.A."/>
            <person name="Fulton R."/>
            <person name="Fronick C."/>
            <person name="O'Laughlin M."/>
            <person name="Miner T."/>
            <person name="Herter B."/>
            <person name="Rosa B.A."/>
            <person name="Cordes M."/>
            <person name="Tomlinson C."/>
            <person name="Wollam A."/>
            <person name="Palsikar V.B."/>
            <person name="Mardis E.R."/>
            <person name="Wilson R.K."/>
        </authorList>
    </citation>
    <scope>NUCLEOTIDE SEQUENCE [LARGE SCALE GENOMIC DNA]</scope>
    <source>
        <strain evidence="10">KA00274</strain>
    </source>
</reference>
<keyword evidence="10" id="KW-1185">Reference proteome</keyword>
<comment type="caution">
    <text evidence="9">The sequence shown here is derived from an EMBL/GenBank/DDBJ whole genome shotgun (WGS) entry which is preliminary data.</text>
</comment>
<dbReference type="AlphaFoldDB" id="A0A133YCA5"/>
<organism evidence="9 10">
    <name type="scientific">Amygdalobacter nucleatus</name>
    <dbReference type="NCBI Taxonomy" id="3029274"/>
    <lineage>
        <taxon>Bacteria</taxon>
        <taxon>Bacillati</taxon>
        <taxon>Bacillota</taxon>
        <taxon>Clostridia</taxon>
        <taxon>Eubacteriales</taxon>
        <taxon>Oscillospiraceae</taxon>
        <taxon>Amygdalobacter</taxon>
    </lineage>
</organism>
<accession>A0A133YCA5</accession>
<dbReference type="Pfam" id="PF12833">
    <property type="entry name" value="HTH_18"/>
    <property type="match status" value="1"/>
</dbReference>
<dbReference type="SMART" id="SM00342">
    <property type="entry name" value="HTH_ARAC"/>
    <property type="match status" value="1"/>
</dbReference>
<evidence type="ECO:0000256" key="5">
    <source>
        <dbReference type="ARBA" id="ARBA00024867"/>
    </source>
</evidence>
<dbReference type="InterPro" id="IPR009057">
    <property type="entry name" value="Homeodomain-like_sf"/>
</dbReference>
<gene>
    <name evidence="9" type="ORF">HMPREF1872_00822</name>
</gene>
<keyword evidence="3" id="KW-0238">DNA-binding</keyword>
<proteinExistence type="predicted"/>
<dbReference type="InterPro" id="IPR020449">
    <property type="entry name" value="Tscrpt_reg_AraC-type_HTH"/>
</dbReference>
<comment type="function">
    <text evidence="5">May play the central regulatory role in sporulation. It may be an element of the effector pathway responsible for the activation of sporulation genes in response to nutritional stress. Spo0A may act in concert with spo0H (a sigma factor) to control the expression of some genes that are critical to the sporulation process.</text>
</comment>
<feature type="domain" description="Response regulatory" evidence="8">
    <location>
        <begin position="6"/>
        <end position="123"/>
    </location>
</feature>
<protein>
    <recommendedName>
        <fullName evidence="1">Stage 0 sporulation protein A homolog</fullName>
    </recommendedName>
</protein>
<evidence type="ECO:0000256" key="1">
    <source>
        <dbReference type="ARBA" id="ARBA00018672"/>
    </source>
</evidence>
<dbReference type="InterPro" id="IPR001789">
    <property type="entry name" value="Sig_transdc_resp-reg_receiver"/>
</dbReference>
<sequence length="254" mass="29426">MSEKLKIVVVEDEYYVRKGIINATNWEALGCEIVGEAENGVQGIEVIKTTRPQLVIVDIEMPLMSGLEMVEKLNLENLELEYLFLTSHQNFSYVYRAIKLDVIDYLLKPFMQEDLERCINKVKVKLHLVEKNELDLNGDTAYDIKFKNSLIQQAVQYVKQHYKEEITNTSVAEHLNISDAYFCRTFKKETGYTFGQYLAHYRIHIASKLLRNSDMRINEVALACGINDSNYFSQIFKKIKGLSPKDYQSSQKTL</sequence>
<dbReference type="SUPFAM" id="SSF46689">
    <property type="entry name" value="Homeodomain-like"/>
    <property type="match status" value="2"/>
</dbReference>
<feature type="domain" description="HTH araC/xylS-type" evidence="7">
    <location>
        <begin position="152"/>
        <end position="250"/>
    </location>
</feature>
<dbReference type="InterPro" id="IPR011006">
    <property type="entry name" value="CheY-like_superfamily"/>
</dbReference>
<dbReference type="Pfam" id="PF00072">
    <property type="entry name" value="Response_reg"/>
    <property type="match status" value="1"/>
</dbReference>
<evidence type="ECO:0000256" key="6">
    <source>
        <dbReference type="PROSITE-ProRule" id="PRU00169"/>
    </source>
</evidence>
<dbReference type="Gene3D" id="1.10.10.60">
    <property type="entry name" value="Homeodomain-like"/>
    <property type="match status" value="2"/>
</dbReference>
<evidence type="ECO:0000259" key="7">
    <source>
        <dbReference type="PROSITE" id="PS01124"/>
    </source>
</evidence>
<dbReference type="PANTHER" id="PTHR43280">
    <property type="entry name" value="ARAC-FAMILY TRANSCRIPTIONAL REGULATOR"/>
    <property type="match status" value="1"/>
</dbReference>
<dbReference type="SUPFAM" id="SSF52172">
    <property type="entry name" value="CheY-like"/>
    <property type="match status" value="1"/>
</dbReference>
<evidence type="ECO:0000256" key="4">
    <source>
        <dbReference type="ARBA" id="ARBA00023163"/>
    </source>
</evidence>
<dbReference type="SMART" id="SM00448">
    <property type="entry name" value="REC"/>
    <property type="match status" value="1"/>
</dbReference>
<dbReference type="Proteomes" id="UP000070080">
    <property type="component" value="Unassembled WGS sequence"/>
</dbReference>
<dbReference type="EMBL" id="LSCV01000025">
    <property type="protein sequence ID" value="KXB40791.1"/>
    <property type="molecule type" value="Genomic_DNA"/>
</dbReference>
<dbReference type="RefSeq" id="WP_066714151.1">
    <property type="nucleotide sequence ID" value="NZ_JARFNM010000001.1"/>
</dbReference>
<dbReference type="PROSITE" id="PS01124">
    <property type="entry name" value="HTH_ARAC_FAMILY_2"/>
    <property type="match status" value="1"/>
</dbReference>
<dbReference type="InterPro" id="IPR018060">
    <property type="entry name" value="HTH_AraC"/>
</dbReference>
<name>A0A133YCA5_9FIRM</name>
<evidence type="ECO:0000313" key="9">
    <source>
        <dbReference type="EMBL" id="KXB40791.1"/>
    </source>
</evidence>
<evidence type="ECO:0000313" key="10">
    <source>
        <dbReference type="Proteomes" id="UP000070080"/>
    </source>
</evidence>
<evidence type="ECO:0000256" key="2">
    <source>
        <dbReference type="ARBA" id="ARBA00023015"/>
    </source>
</evidence>
<keyword evidence="2" id="KW-0805">Transcription regulation</keyword>
<dbReference type="PROSITE" id="PS50110">
    <property type="entry name" value="RESPONSE_REGULATORY"/>
    <property type="match status" value="1"/>
</dbReference>
<dbReference type="OrthoDB" id="159632at2"/>
<dbReference type="STRING" id="1497955.HMPREF1872_00822"/>
<keyword evidence="6" id="KW-0597">Phosphoprotein</keyword>
<keyword evidence="4" id="KW-0804">Transcription</keyword>
<dbReference type="GO" id="GO:0003700">
    <property type="term" value="F:DNA-binding transcription factor activity"/>
    <property type="evidence" value="ECO:0007669"/>
    <property type="project" value="InterPro"/>
</dbReference>
<dbReference type="CDD" id="cd17536">
    <property type="entry name" value="REC_YesN-like"/>
    <property type="match status" value="1"/>
</dbReference>
<dbReference type="PROSITE" id="PS00041">
    <property type="entry name" value="HTH_ARAC_FAMILY_1"/>
    <property type="match status" value="1"/>
</dbReference>
<dbReference type="Gene3D" id="3.40.50.2300">
    <property type="match status" value="1"/>
</dbReference>
<dbReference type="GO" id="GO:0000160">
    <property type="term" value="P:phosphorelay signal transduction system"/>
    <property type="evidence" value="ECO:0007669"/>
    <property type="project" value="InterPro"/>
</dbReference>
<dbReference type="PRINTS" id="PR00032">
    <property type="entry name" value="HTHARAC"/>
</dbReference>
<feature type="modified residue" description="4-aspartylphosphate" evidence="6">
    <location>
        <position position="58"/>
    </location>
</feature>
<dbReference type="PANTHER" id="PTHR43280:SF2">
    <property type="entry name" value="HTH-TYPE TRANSCRIPTIONAL REGULATOR EXSA"/>
    <property type="match status" value="1"/>
</dbReference>
<dbReference type="InterPro" id="IPR018062">
    <property type="entry name" value="HTH_AraC-typ_CS"/>
</dbReference>
<dbReference type="GO" id="GO:0043565">
    <property type="term" value="F:sequence-specific DNA binding"/>
    <property type="evidence" value="ECO:0007669"/>
    <property type="project" value="InterPro"/>
</dbReference>
<evidence type="ECO:0000259" key="8">
    <source>
        <dbReference type="PROSITE" id="PS50110"/>
    </source>
</evidence>
<evidence type="ECO:0000256" key="3">
    <source>
        <dbReference type="ARBA" id="ARBA00023125"/>
    </source>
</evidence>